<comment type="caution">
    <text evidence="3">The sequence shown here is derived from an EMBL/GenBank/DDBJ whole genome shotgun (WGS) entry which is preliminary data.</text>
</comment>
<feature type="region of interest" description="Disordered" evidence="1">
    <location>
        <begin position="54"/>
        <end position="81"/>
    </location>
</feature>
<name>A0A9P7XI61_9FUNG</name>
<proteinExistence type="predicted"/>
<dbReference type="OrthoDB" id="20821at2759"/>
<dbReference type="Proteomes" id="UP000707451">
    <property type="component" value="Unassembled WGS sequence"/>
</dbReference>
<protein>
    <recommendedName>
        <fullName evidence="2">Senescence domain-containing protein</fullName>
    </recommendedName>
</protein>
<gene>
    <name evidence="3" type="ORF">KI688_007011</name>
</gene>
<feature type="compositionally biased region" description="Low complexity" evidence="1">
    <location>
        <begin position="54"/>
        <end position="74"/>
    </location>
</feature>
<evidence type="ECO:0000259" key="2">
    <source>
        <dbReference type="Pfam" id="PF06911"/>
    </source>
</evidence>
<evidence type="ECO:0000313" key="4">
    <source>
        <dbReference type="Proteomes" id="UP000707451"/>
    </source>
</evidence>
<dbReference type="EMBL" id="JAHRHY010000022">
    <property type="protein sequence ID" value="KAG9061860.1"/>
    <property type="molecule type" value="Genomic_DNA"/>
</dbReference>
<reference evidence="3" key="1">
    <citation type="submission" date="2021-06" db="EMBL/GenBank/DDBJ databases">
        <title>Genome Sequence of Mortierella hyaline Strain SCG-10, a Cold-Adapted, Nitrate-Reducing Fungus Isolated from Soil in Minnesota, USA.</title>
        <authorList>
            <person name="Aldossari N."/>
        </authorList>
    </citation>
    <scope>NUCLEOTIDE SEQUENCE</scope>
    <source>
        <strain evidence="3">SCG-10</strain>
    </source>
</reference>
<organism evidence="3 4">
    <name type="scientific">Linnemannia hyalina</name>
    <dbReference type="NCBI Taxonomy" id="64524"/>
    <lineage>
        <taxon>Eukaryota</taxon>
        <taxon>Fungi</taxon>
        <taxon>Fungi incertae sedis</taxon>
        <taxon>Mucoromycota</taxon>
        <taxon>Mortierellomycotina</taxon>
        <taxon>Mortierellomycetes</taxon>
        <taxon>Mortierellales</taxon>
        <taxon>Mortierellaceae</taxon>
        <taxon>Linnemannia</taxon>
    </lineage>
</organism>
<dbReference type="Pfam" id="PF06911">
    <property type="entry name" value="Senescence"/>
    <property type="match status" value="1"/>
</dbReference>
<sequence length="588" mass="62838">MSEQQPPAYDGAADNTPTAMIQVVLTIPNTTITQLTSAIAKKKLIGTGELKVYSTSTVPSKGSSSSPTSAGTKATKGHHHTTFMTLETNDIPTGSYKSLVTHPLMPSSHAQKTGNHTWRFSVPGNGYLEVHVPETSQASDIAALENLLTDRIVYTNQYKLRHQLAIVDDVGQIYGVLDKVNVEVVDDDNVSLSENAKSPVVVEAIEEPDESDGTPLRIKISVPSADDMTDYLTSASQYFGEVMIKGATVVAGGITTSSTYLNSKIPETQHPLRISPFIKNRIRNLISVRRKTSGVTSDLKSAVIQGALSSGYRVIKYRTVKDDPASYSTMQNMAYSILNSAGILIQAAEESIDIVTTPAISATQDLAGRALGPDARELVTEALGGLNNFTLVYFDGAGVSRRAFLHTSRVAALQTAQEMKEGKLKMKERKKHAEEHAQKSLNISVPASAQAAAASAQTAAASAGATVTHAKELIFSYFGRGEEAHGSTSSASLDLSLELPDLVKLCLKYGIDGIHGRFSLGDVCKSNRGRFGQTHLSVEDVLSRLVRLSCDVACEVSDYAGECSCSILPYVLSVILGCHESEGIQKGA</sequence>
<dbReference type="InterPro" id="IPR009686">
    <property type="entry name" value="Senescence/spartin_C"/>
</dbReference>
<accession>A0A9P7XI61</accession>
<keyword evidence="4" id="KW-1185">Reference proteome</keyword>
<evidence type="ECO:0000313" key="3">
    <source>
        <dbReference type="EMBL" id="KAG9061860.1"/>
    </source>
</evidence>
<dbReference type="AlphaFoldDB" id="A0A9P7XI61"/>
<feature type="domain" description="Senescence" evidence="2">
    <location>
        <begin position="231"/>
        <end position="406"/>
    </location>
</feature>
<evidence type="ECO:0000256" key="1">
    <source>
        <dbReference type="SAM" id="MobiDB-lite"/>
    </source>
</evidence>